<dbReference type="InterPro" id="IPR005829">
    <property type="entry name" value="Sugar_transporter_CS"/>
</dbReference>
<feature type="transmembrane region" description="Helical" evidence="7">
    <location>
        <begin position="283"/>
        <end position="300"/>
    </location>
</feature>
<feature type="transmembrane region" description="Helical" evidence="7">
    <location>
        <begin position="174"/>
        <end position="196"/>
    </location>
</feature>
<dbReference type="InterPro" id="IPR011701">
    <property type="entry name" value="MFS"/>
</dbReference>
<dbReference type="AlphaFoldDB" id="B0K7D0"/>
<feature type="transmembrane region" description="Helical" evidence="7">
    <location>
        <begin position="109"/>
        <end position="137"/>
    </location>
</feature>
<dbReference type="GO" id="GO:0022857">
    <property type="term" value="F:transmembrane transporter activity"/>
    <property type="evidence" value="ECO:0007669"/>
    <property type="project" value="InterPro"/>
</dbReference>
<proteinExistence type="inferred from homology"/>
<dbReference type="KEGG" id="tpd:Teth39_2072"/>
<dbReference type="PROSITE" id="PS50850">
    <property type="entry name" value="MFS"/>
    <property type="match status" value="1"/>
</dbReference>
<keyword evidence="3" id="KW-0813">Transport</keyword>
<dbReference type="eggNOG" id="COG0738">
    <property type="taxonomic scope" value="Bacteria"/>
</dbReference>
<dbReference type="InterPro" id="IPR036259">
    <property type="entry name" value="MFS_trans_sf"/>
</dbReference>
<dbReference type="InterPro" id="IPR051788">
    <property type="entry name" value="MFS_Transporter"/>
</dbReference>
<dbReference type="Gene3D" id="1.20.1250.20">
    <property type="entry name" value="MFS general substrate transporter like domains"/>
    <property type="match status" value="2"/>
</dbReference>
<dbReference type="GO" id="GO:0005886">
    <property type="term" value="C:plasma membrane"/>
    <property type="evidence" value="ECO:0007669"/>
    <property type="project" value="UniProtKB-SubCell"/>
</dbReference>
<protein>
    <submittedName>
        <fullName evidence="9">Major facilitator superfamily MFS_1</fullName>
    </submittedName>
</protein>
<evidence type="ECO:0000256" key="3">
    <source>
        <dbReference type="ARBA" id="ARBA00022448"/>
    </source>
</evidence>
<feature type="transmembrane region" description="Helical" evidence="7">
    <location>
        <begin position="84"/>
        <end position="103"/>
    </location>
</feature>
<feature type="transmembrane region" description="Helical" evidence="7">
    <location>
        <begin position="12"/>
        <end position="33"/>
    </location>
</feature>
<dbReference type="PANTHER" id="PTHR23514:SF3">
    <property type="entry name" value="BYPASS OF STOP CODON PROTEIN 6"/>
    <property type="match status" value="1"/>
</dbReference>
<evidence type="ECO:0000259" key="8">
    <source>
        <dbReference type="PROSITE" id="PS50850"/>
    </source>
</evidence>
<feature type="transmembrane region" description="Helical" evidence="7">
    <location>
        <begin position="306"/>
        <end position="327"/>
    </location>
</feature>
<dbReference type="PROSITE" id="PS00216">
    <property type="entry name" value="SUGAR_TRANSPORT_1"/>
    <property type="match status" value="1"/>
</dbReference>
<keyword evidence="10" id="KW-1185">Reference proteome</keyword>
<feature type="transmembrane region" description="Helical" evidence="7">
    <location>
        <begin position="217"/>
        <end position="239"/>
    </location>
</feature>
<accession>B0K7D0</accession>
<evidence type="ECO:0000256" key="1">
    <source>
        <dbReference type="ARBA" id="ARBA00004651"/>
    </source>
</evidence>
<feature type="transmembrane region" description="Helical" evidence="7">
    <location>
        <begin position="144"/>
        <end position="162"/>
    </location>
</feature>
<evidence type="ECO:0000256" key="6">
    <source>
        <dbReference type="ARBA" id="ARBA00023136"/>
    </source>
</evidence>
<dbReference type="Proteomes" id="UP000002156">
    <property type="component" value="Chromosome"/>
</dbReference>
<evidence type="ECO:0000313" key="10">
    <source>
        <dbReference type="Proteomes" id="UP000002156"/>
    </source>
</evidence>
<evidence type="ECO:0000256" key="2">
    <source>
        <dbReference type="ARBA" id="ARBA00008335"/>
    </source>
</evidence>
<feature type="transmembrane region" description="Helical" evidence="7">
    <location>
        <begin position="334"/>
        <end position="356"/>
    </location>
</feature>
<comment type="similarity">
    <text evidence="2">Belongs to the major facilitator superfamily.</text>
</comment>
<dbReference type="SUPFAM" id="SSF103473">
    <property type="entry name" value="MFS general substrate transporter"/>
    <property type="match status" value="1"/>
</dbReference>
<dbReference type="PANTHER" id="PTHR23514">
    <property type="entry name" value="BYPASS OF STOP CODON PROTEIN 6"/>
    <property type="match status" value="1"/>
</dbReference>
<keyword evidence="5 7" id="KW-1133">Transmembrane helix</keyword>
<dbReference type="Pfam" id="PF07690">
    <property type="entry name" value="MFS_1"/>
    <property type="match status" value="1"/>
</dbReference>
<feature type="domain" description="Major facilitator superfamily (MFS) profile" evidence="8">
    <location>
        <begin position="19"/>
        <end position="388"/>
    </location>
</feature>
<organism evidence="9 10">
    <name type="scientific">Thermoanaerobacter pseudethanolicus (strain ATCC 33223 / 39E)</name>
    <name type="common">Clostridium thermohydrosulfuricum</name>
    <dbReference type="NCBI Taxonomy" id="340099"/>
    <lineage>
        <taxon>Bacteria</taxon>
        <taxon>Bacillati</taxon>
        <taxon>Bacillota</taxon>
        <taxon>Clostridia</taxon>
        <taxon>Thermoanaerobacterales</taxon>
        <taxon>Thermoanaerobacteraceae</taxon>
        <taxon>Thermoanaerobacter</taxon>
    </lineage>
</organism>
<reference evidence="10" key="1">
    <citation type="submission" date="2008-01" db="EMBL/GenBank/DDBJ databases">
        <title>Complete sequence of Thermoanaerobacter pseudethanolicus 39E.</title>
        <authorList>
            <person name="Copeland A."/>
            <person name="Lucas S."/>
            <person name="Lapidus A."/>
            <person name="Barry K."/>
            <person name="Glavina del Rio T."/>
            <person name="Dalin E."/>
            <person name="Tice H."/>
            <person name="Pitluck S."/>
            <person name="Bruce D."/>
            <person name="Goodwin L."/>
            <person name="Saunders E."/>
            <person name="Brettin T."/>
            <person name="Detter J.C."/>
            <person name="Han C."/>
            <person name="Schmutz J."/>
            <person name="Larimer F."/>
            <person name="Land M."/>
            <person name="Hauser L."/>
            <person name="Kyrpides N."/>
            <person name="Lykidis A."/>
            <person name="Hemme C."/>
            <person name="Fields M.W."/>
            <person name="He Z."/>
            <person name="Zhou J."/>
            <person name="Richardson P."/>
        </authorList>
    </citation>
    <scope>NUCLEOTIDE SEQUENCE [LARGE SCALE GENOMIC DNA]</scope>
    <source>
        <strain evidence="10">ATCC 33223 / DSM 2355 / 39E</strain>
    </source>
</reference>
<feature type="transmembrane region" description="Helical" evidence="7">
    <location>
        <begin position="251"/>
        <end position="271"/>
    </location>
</feature>
<keyword evidence="6 7" id="KW-0472">Membrane</keyword>
<dbReference type="STRING" id="340099.Teth39_2072"/>
<feature type="transmembrane region" description="Helical" evidence="7">
    <location>
        <begin position="362"/>
        <end position="387"/>
    </location>
</feature>
<name>B0K7D0_THEP3</name>
<feature type="transmembrane region" description="Helical" evidence="7">
    <location>
        <begin position="53"/>
        <end position="77"/>
    </location>
</feature>
<gene>
    <name evidence="9" type="ordered locus">Teth39_2072</name>
</gene>
<evidence type="ECO:0000256" key="7">
    <source>
        <dbReference type="SAM" id="Phobius"/>
    </source>
</evidence>
<comment type="subcellular location">
    <subcellularLocation>
        <location evidence="1">Cell membrane</location>
        <topology evidence="1">Multi-pass membrane protein</topology>
    </subcellularLocation>
</comment>
<evidence type="ECO:0000313" key="9">
    <source>
        <dbReference type="EMBL" id="ABY95696.1"/>
    </source>
</evidence>
<dbReference type="InterPro" id="IPR020846">
    <property type="entry name" value="MFS_dom"/>
</dbReference>
<evidence type="ECO:0000256" key="5">
    <source>
        <dbReference type="ARBA" id="ARBA00022989"/>
    </source>
</evidence>
<sequence>MCRINKTGEDILLRKNAYTIAIIYLLMMLIGIVENVKGPLIINIKTFYGVDYTMMGLFLSAGSFGFILSTFLGGFLADKIGRKSVLISGLILIIAGILGIFAARKFIVFLIFAFVMNMGMGLLEIGINAVASIVFIVNQALMMNLLHFFYGVGAIISPNMTAKLLHINFSWQQVYLTVGAIVFILMLAALEIKMHGEEKHIARDKIDYIQILSDKRMWLFASMLGFYVASELGIGNWAVTFFSAQYKMDNTISSLYLGLFFATFTFGRLVGGFIVERIGYIKSLFIFSLVSSILIASGMAGRNFAFLISVAGFFYSIIFPTTIAIVMKEFKQHVTIIIAIILTISSTINMLANFLIGRLNDIFGVFIGFSAILIFMILVVFMSLILAKTETTDDLEKV</sequence>
<keyword evidence="4 7" id="KW-0812">Transmembrane</keyword>
<dbReference type="HOGENOM" id="CLU_055429_1_0_9"/>
<dbReference type="EMBL" id="CP000924">
    <property type="protein sequence ID" value="ABY95696.1"/>
    <property type="molecule type" value="Genomic_DNA"/>
</dbReference>
<evidence type="ECO:0000256" key="4">
    <source>
        <dbReference type="ARBA" id="ARBA00022692"/>
    </source>
</evidence>